<keyword evidence="9" id="KW-0862">Zinc</keyword>
<evidence type="ECO:0000256" key="11">
    <source>
        <dbReference type="SAM" id="Phobius"/>
    </source>
</evidence>
<evidence type="ECO:0000256" key="6">
    <source>
        <dbReference type="PIRSR" id="PIRSR601548-2"/>
    </source>
</evidence>
<keyword evidence="11" id="KW-0812">Transmembrane</keyword>
<feature type="region of interest" description="Disordered" evidence="10">
    <location>
        <begin position="804"/>
        <end position="834"/>
    </location>
</feature>
<gene>
    <name evidence="13" type="ORF">BOKJ2_LOCUS5957</name>
</gene>
<evidence type="ECO:0000256" key="8">
    <source>
        <dbReference type="PROSITE-ProRule" id="PRU01355"/>
    </source>
</evidence>
<keyword evidence="9" id="KW-0645">Protease</keyword>
<feature type="transmembrane region" description="Helical" evidence="11">
    <location>
        <begin position="838"/>
        <end position="859"/>
    </location>
</feature>
<sequence>MQIPRLISLLCCVIVVINAQQPPPSTPTDVELVEKPAEVPSVPYKLINFDDFSIEELDDALEPVGPADVDNDVIQKLVDKFLNEGTLEEKKDERVNKEAEKLINSSPYWETSNIKPGKSVKDAKLISDWLVGYNEESEKVLQQVNLAAWNYFTAASPVTKQYLDEAEDVARQFLKASAKQSTQFDPGMLENMMDKKQLSIISEQGINVLKPEELTNYNNVLARINKLYVNTDVCETKSQKMCITKFSDLLSTVQTTGSHEKAFNIWKSWREAVGANLTSAYTDLVKFTNKAAKANEFEDAGKMWKAAFDDKLSKKEKYDISENVQMLYQQILPFYSQLHAYFRRQLAGVYKEDKGLKRDTAIPAYLLRSSSGDDWSNLYDETKPFDQMDNTEDEVMENLHKQNVTARNMFVKAFKFMKYLGFENLPKTFWTHSVFTRNYGKEMICNPATVIDMMNGTDYRVKTCAQTGQPDFTNAHKLMAQLFYKVLSKDQPLVLRDAPSPSLSMAVAGAFGILAQNTDYLKSQKLVAPEYRLEQFNLINKLYREALSSFVKLPFSIVADEWRYEVFNESTTSEKWGESWWMLRNKYQGVAAPSGVDQAKFDPFVAPEIIQQHAPASRHIVTYVAQFQILKALCGANSTLSESCVPEKNSAEKLIDIMKKGASISWLDALEQITGQRKLDAQPMLNYYEPLLDWLRRANEQSNVFIGWNGEGEAFAADEVPVINMDSGKEKAAVPSDDQIAYPGQDCSRGQECLLDSNCNGTICVCNEGLFTLQIADTYNCVPGDPSKAGFTDGDGGLVIALNPNERKGTRPSSDPDQVENPAPKEHKPEEKKTVKSGVGLVVVSPVVVGLTYLLRYILLQ</sequence>
<keyword evidence="9" id="KW-0121">Carboxypeptidase</keyword>
<keyword evidence="3 7" id="KW-1015">Disulfide bond</keyword>
<dbReference type="GO" id="GO:0016020">
    <property type="term" value="C:membrane"/>
    <property type="evidence" value="ECO:0007669"/>
    <property type="project" value="InterPro"/>
</dbReference>
<dbReference type="InterPro" id="IPR001548">
    <property type="entry name" value="Peptidase_M2"/>
</dbReference>
<dbReference type="GO" id="GO:0046872">
    <property type="term" value="F:metal ion binding"/>
    <property type="evidence" value="ECO:0007669"/>
    <property type="project" value="UniProtKB-KW"/>
</dbReference>
<evidence type="ECO:0000256" key="3">
    <source>
        <dbReference type="ARBA" id="ARBA00023157"/>
    </source>
</evidence>
<evidence type="ECO:0000256" key="9">
    <source>
        <dbReference type="RuleBase" id="RU361144"/>
    </source>
</evidence>
<accession>A0A811KIM6</accession>
<reference evidence="13" key="1">
    <citation type="submission" date="2020-09" db="EMBL/GenBank/DDBJ databases">
        <authorList>
            <person name="Kikuchi T."/>
        </authorList>
    </citation>
    <scope>NUCLEOTIDE SEQUENCE</scope>
    <source>
        <strain evidence="13">SH1</strain>
    </source>
</reference>
<evidence type="ECO:0000256" key="2">
    <source>
        <dbReference type="ARBA" id="ARBA00022729"/>
    </source>
</evidence>
<name>A0A811KIM6_9BILA</name>
<feature type="binding site" evidence="6">
    <location>
        <position position="618"/>
    </location>
    <ligand>
        <name>chloride</name>
        <dbReference type="ChEBI" id="CHEBI:17996"/>
        <label>1</label>
    </ligand>
</feature>
<keyword evidence="9" id="KW-0378">Hydrolase</keyword>
<dbReference type="PRINTS" id="PR00791">
    <property type="entry name" value="PEPDIPTASEA"/>
</dbReference>
<keyword evidence="2 12" id="KW-0732">Signal</keyword>
<dbReference type="GO" id="GO:0008237">
    <property type="term" value="F:metallopeptidase activity"/>
    <property type="evidence" value="ECO:0007669"/>
    <property type="project" value="UniProtKB-KW"/>
</dbReference>
<evidence type="ECO:0000313" key="13">
    <source>
        <dbReference type="EMBL" id="CAD5215166.1"/>
    </source>
</evidence>
<evidence type="ECO:0000313" key="14">
    <source>
        <dbReference type="Proteomes" id="UP000614601"/>
    </source>
</evidence>
<keyword evidence="11" id="KW-1133">Transmembrane helix</keyword>
<evidence type="ECO:0000256" key="1">
    <source>
        <dbReference type="ARBA" id="ARBA00008139"/>
    </source>
</evidence>
<feature type="disulfide bond" evidence="7 8">
    <location>
        <begin position="234"/>
        <end position="242"/>
    </location>
</feature>
<keyword evidence="11" id="KW-0472">Membrane</keyword>
<keyword evidence="14" id="KW-1185">Reference proteome</keyword>
<dbReference type="PROSITE" id="PS52011">
    <property type="entry name" value="PEPTIDASE_M2"/>
    <property type="match status" value="1"/>
</dbReference>
<dbReference type="PANTHER" id="PTHR10514">
    <property type="entry name" value="ANGIOTENSIN-CONVERTING ENZYME"/>
    <property type="match status" value="1"/>
</dbReference>
<evidence type="ECO:0000256" key="10">
    <source>
        <dbReference type="SAM" id="MobiDB-lite"/>
    </source>
</evidence>
<dbReference type="OrthoDB" id="10029630at2759"/>
<dbReference type="AlphaFoldDB" id="A0A811KIM6"/>
<comment type="caution">
    <text evidence="8">Lacks conserved residue(s) required for the propagation of feature annotation.</text>
</comment>
<protein>
    <recommendedName>
        <fullName evidence="9">Angiotensin-converting enzyme</fullName>
        <ecNumber evidence="9">3.4.-.-</ecNumber>
    </recommendedName>
</protein>
<keyword evidence="9" id="KW-0479">Metal-binding</keyword>
<dbReference type="GO" id="GO:0004180">
    <property type="term" value="F:carboxypeptidase activity"/>
    <property type="evidence" value="ECO:0007669"/>
    <property type="project" value="UniProtKB-KW"/>
</dbReference>
<dbReference type="PANTHER" id="PTHR10514:SF27">
    <property type="entry name" value="ANGIOTENSIN-CONVERTING ENZYME"/>
    <property type="match status" value="1"/>
</dbReference>
<evidence type="ECO:0000256" key="5">
    <source>
        <dbReference type="PIRSR" id="PIRSR601548-10"/>
    </source>
</evidence>
<dbReference type="EMBL" id="CAJFDH010000003">
    <property type="protein sequence ID" value="CAD5215166.1"/>
    <property type="molecule type" value="Genomic_DNA"/>
</dbReference>
<comment type="cofactor">
    <cofactor evidence="9">
        <name>Zn(2+)</name>
        <dbReference type="ChEBI" id="CHEBI:29105"/>
    </cofactor>
    <text evidence="9">Binds 1 zinc ion per subunit.</text>
</comment>
<feature type="disulfide bond" evidence="7">
    <location>
        <begin position="445"/>
        <end position="464"/>
    </location>
</feature>
<keyword evidence="4 5" id="KW-0325">Glycoprotein</keyword>
<dbReference type="GO" id="GO:0008241">
    <property type="term" value="F:peptidyl-dipeptidase activity"/>
    <property type="evidence" value="ECO:0007669"/>
    <property type="project" value="InterPro"/>
</dbReference>
<feature type="compositionally biased region" description="Basic and acidic residues" evidence="10">
    <location>
        <begin position="823"/>
        <end position="834"/>
    </location>
</feature>
<comment type="caution">
    <text evidence="13">The sequence shown here is derived from an EMBL/GenBank/DDBJ whole genome shotgun (WGS) entry which is preliminary data.</text>
</comment>
<dbReference type="Pfam" id="PF01401">
    <property type="entry name" value="Peptidase_M2"/>
    <property type="match status" value="1"/>
</dbReference>
<dbReference type="SUPFAM" id="SSF55486">
    <property type="entry name" value="Metalloproteases ('zincins'), catalytic domain"/>
    <property type="match status" value="1"/>
</dbReference>
<proteinExistence type="inferred from homology"/>
<dbReference type="CDD" id="cd06461">
    <property type="entry name" value="M2_ACE"/>
    <property type="match status" value="1"/>
</dbReference>
<feature type="chain" id="PRO_5035681585" description="Angiotensin-converting enzyme" evidence="12">
    <location>
        <begin position="20"/>
        <end position="861"/>
    </location>
</feature>
<dbReference type="Proteomes" id="UP000614601">
    <property type="component" value="Unassembled WGS sequence"/>
</dbReference>
<evidence type="ECO:0000256" key="4">
    <source>
        <dbReference type="ARBA" id="ARBA00023180"/>
    </source>
</evidence>
<feature type="signal peptide" evidence="12">
    <location>
        <begin position="1"/>
        <end position="19"/>
    </location>
</feature>
<comment type="similarity">
    <text evidence="1 8 9">Belongs to the peptidase M2 family.</text>
</comment>
<dbReference type="GO" id="GO:0006508">
    <property type="term" value="P:proteolysis"/>
    <property type="evidence" value="ECO:0007669"/>
    <property type="project" value="UniProtKB-KW"/>
</dbReference>
<keyword evidence="9" id="KW-0482">Metalloprotease</keyword>
<dbReference type="EC" id="3.4.-.-" evidence="9"/>
<dbReference type="EMBL" id="CAJFCW020000003">
    <property type="protein sequence ID" value="CAG9103649.1"/>
    <property type="molecule type" value="Genomic_DNA"/>
</dbReference>
<evidence type="ECO:0000256" key="7">
    <source>
        <dbReference type="PIRSR" id="PIRSR601548-4"/>
    </source>
</evidence>
<organism evidence="13 14">
    <name type="scientific">Bursaphelenchus okinawaensis</name>
    <dbReference type="NCBI Taxonomy" id="465554"/>
    <lineage>
        <taxon>Eukaryota</taxon>
        <taxon>Metazoa</taxon>
        <taxon>Ecdysozoa</taxon>
        <taxon>Nematoda</taxon>
        <taxon>Chromadorea</taxon>
        <taxon>Rhabditida</taxon>
        <taxon>Tylenchina</taxon>
        <taxon>Tylenchomorpha</taxon>
        <taxon>Aphelenchoidea</taxon>
        <taxon>Aphelenchoididae</taxon>
        <taxon>Bursaphelenchus</taxon>
    </lineage>
</organism>
<evidence type="ECO:0000256" key="12">
    <source>
        <dbReference type="SAM" id="SignalP"/>
    </source>
</evidence>
<dbReference type="Proteomes" id="UP000783686">
    <property type="component" value="Unassembled WGS sequence"/>
</dbReference>
<feature type="glycosylation site" description="N-linked (GlcNAc...) (complex) asparagine" evidence="5">
    <location>
        <position position="191"/>
    </location>
</feature>